<evidence type="ECO:0000256" key="1">
    <source>
        <dbReference type="SAM" id="MobiDB-lite"/>
    </source>
</evidence>
<feature type="transmembrane region" description="Helical" evidence="2">
    <location>
        <begin position="116"/>
        <end position="136"/>
    </location>
</feature>
<protein>
    <submittedName>
        <fullName evidence="3">Uncharacterized protein</fullName>
    </submittedName>
</protein>
<feature type="compositionally biased region" description="Basic and acidic residues" evidence="1">
    <location>
        <begin position="265"/>
        <end position="276"/>
    </location>
</feature>
<keyword evidence="2" id="KW-1133">Transmembrane helix</keyword>
<dbReference type="GeneID" id="20811694"/>
<gene>
    <name evidence="3" type="ORF">H257_09698</name>
</gene>
<feature type="compositionally biased region" description="Acidic residues" evidence="1">
    <location>
        <begin position="195"/>
        <end position="212"/>
    </location>
</feature>
<dbReference type="AlphaFoldDB" id="W4G918"/>
<reference evidence="3" key="1">
    <citation type="submission" date="2013-12" db="EMBL/GenBank/DDBJ databases">
        <title>The Genome Sequence of Aphanomyces astaci APO3.</title>
        <authorList>
            <consortium name="The Broad Institute Genomics Platform"/>
            <person name="Russ C."/>
            <person name="Tyler B."/>
            <person name="van West P."/>
            <person name="Dieguez-Uribeondo J."/>
            <person name="Young S.K."/>
            <person name="Zeng Q."/>
            <person name="Gargeya S."/>
            <person name="Fitzgerald M."/>
            <person name="Abouelleil A."/>
            <person name="Alvarado L."/>
            <person name="Chapman S.B."/>
            <person name="Gainer-Dewar J."/>
            <person name="Goldberg J."/>
            <person name="Griggs A."/>
            <person name="Gujja S."/>
            <person name="Hansen M."/>
            <person name="Howarth C."/>
            <person name="Imamovic A."/>
            <person name="Ireland A."/>
            <person name="Larimer J."/>
            <person name="McCowan C."/>
            <person name="Murphy C."/>
            <person name="Pearson M."/>
            <person name="Poon T.W."/>
            <person name="Priest M."/>
            <person name="Roberts A."/>
            <person name="Saif S."/>
            <person name="Shea T."/>
            <person name="Sykes S."/>
            <person name="Wortman J."/>
            <person name="Nusbaum C."/>
            <person name="Birren B."/>
        </authorList>
    </citation>
    <scope>NUCLEOTIDE SEQUENCE [LARGE SCALE GENOMIC DNA]</scope>
    <source>
        <strain evidence="3">APO3</strain>
    </source>
</reference>
<name>W4G918_APHAT</name>
<dbReference type="EMBL" id="KI913137">
    <property type="protein sequence ID" value="ETV76187.1"/>
    <property type="molecule type" value="Genomic_DNA"/>
</dbReference>
<feature type="transmembrane region" description="Helical" evidence="2">
    <location>
        <begin position="79"/>
        <end position="104"/>
    </location>
</feature>
<evidence type="ECO:0000256" key="2">
    <source>
        <dbReference type="SAM" id="Phobius"/>
    </source>
</evidence>
<organism evidence="3">
    <name type="scientific">Aphanomyces astaci</name>
    <name type="common">Crayfish plague agent</name>
    <dbReference type="NCBI Taxonomy" id="112090"/>
    <lineage>
        <taxon>Eukaryota</taxon>
        <taxon>Sar</taxon>
        <taxon>Stramenopiles</taxon>
        <taxon>Oomycota</taxon>
        <taxon>Saprolegniomycetes</taxon>
        <taxon>Saprolegniales</taxon>
        <taxon>Verrucalvaceae</taxon>
        <taxon>Aphanomyces</taxon>
    </lineage>
</organism>
<dbReference type="VEuPathDB" id="FungiDB:H257_09698"/>
<dbReference type="STRING" id="112090.W4G918"/>
<accession>W4G918</accession>
<evidence type="ECO:0000313" key="3">
    <source>
        <dbReference type="EMBL" id="ETV76187.1"/>
    </source>
</evidence>
<keyword evidence="2" id="KW-0472">Membrane</keyword>
<feature type="region of interest" description="Disordered" evidence="1">
    <location>
        <begin position="195"/>
        <end position="276"/>
    </location>
</feature>
<dbReference type="RefSeq" id="XP_009834312.1">
    <property type="nucleotide sequence ID" value="XM_009836010.1"/>
</dbReference>
<proteinExistence type="predicted"/>
<dbReference type="OrthoDB" id="164285at2759"/>
<sequence>MSMSVRVGKAVLWSGLTAAYHRPRAVLDLITHLTLGSPFVLPVYADKIINASQAELATRLALTILALTPAVVRTSSTGYLLVVVGFLVAVNLAAVFALSTSLSFPGLSWSPATQQGLVDVVATGSYALLLGVGYFSPRPEPIHSLRQKQYRAALVSFYATNNPSKLDSVDDLLRRYRFHEEVLFTRLKKKYLEADSAETVDDEESSDEDDDAAAERSAKQLPQVGTSVQHEDTEGEEEAGPFERADTTPTVQSAIADARAAQSSRVEERIRRMKQE</sequence>
<keyword evidence="2" id="KW-0812">Transmembrane</keyword>